<protein>
    <submittedName>
        <fullName evidence="2">MarR family winged helix-turn-helix transcriptional regulator</fullName>
    </submittedName>
</protein>
<gene>
    <name evidence="2" type="ORF">QC825_01620</name>
</gene>
<dbReference type="InterPro" id="IPR036390">
    <property type="entry name" value="WH_DNA-bd_sf"/>
</dbReference>
<dbReference type="InterPro" id="IPR039422">
    <property type="entry name" value="MarR/SlyA-like"/>
</dbReference>
<dbReference type="EMBL" id="JARWAO010000001">
    <property type="protein sequence ID" value="MDR5894770.1"/>
    <property type="molecule type" value="Genomic_DNA"/>
</dbReference>
<dbReference type="Pfam" id="PF12802">
    <property type="entry name" value="MarR_2"/>
    <property type="match status" value="1"/>
</dbReference>
<dbReference type="PANTHER" id="PTHR33164:SF89">
    <property type="entry name" value="MARR FAMILY REGULATORY PROTEIN"/>
    <property type="match status" value="1"/>
</dbReference>
<dbReference type="Proteomes" id="UP001269375">
    <property type="component" value="Unassembled WGS sequence"/>
</dbReference>
<dbReference type="RefSeq" id="WP_251592974.1">
    <property type="nucleotide sequence ID" value="NZ_JAMLJI010000002.1"/>
</dbReference>
<keyword evidence="3" id="KW-1185">Reference proteome</keyword>
<organism evidence="2 3">
    <name type="scientific">Larsenimonas suaedae</name>
    <dbReference type="NCBI Taxonomy" id="1851019"/>
    <lineage>
        <taxon>Bacteria</taxon>
        <taxon>Pseudomonadati</taxon>
        <taxon>Pseudomonadota</taxon>
        <taxon>Gammaproteobacteria</taxon>
        <taxon>Oceanospirillales</taxon>
        <taxon>Halomonadaceae</taxon>
        <taxon>Larsenimonas</taxon>
    </lineage>
</organism>
<dbReference type="InterPro" id="IPR000835">
    <property type="entry name" value="HTH_MarR-typ"/>
</dbReference>
<dbReference type="Gene3D" id="1.10.10.10">
    <property type="entry name" value="Winged helix-like DNA-binding domain superfamily/Winged helix DNA-binding domain"/>
    <property type="match status" value="1"/>
</dbReference>
<evidence type="ECO:0000313" key="2">
    <source>
        <dbReference type="EMBL" id="MDR5894770.1"/>
    </source>
</evidence>
<reference evidence="2 3" key="1">
    <citation type="submission" date="2023-04" db="EMBL/GenBank/DDBJ databases">
        <title>A long-awaited taxogenomic arrangement of the family Halomonadaceae.</title>
        <authorList>
            <person name="De La Haba R."/>
            <person name="Chuvochina M."/>
            <person name="Wittouck S."/>
            <person name="Arahal D.R."/>
            <person name="Sanchez-Porro C."/>
            <person name="Hugenholtz P."/>
            <person name="Ventosa A."/>
        </authorList>
    </citation>
    <scope>NUCLEOTIDE SEQUENCE [LARGE SCALE GENOMIC DNA]</scope>
    <source>
        <strain evidence="2 3">DSM 22428</strain>
    </source>
</reference>
<dbReference type="PRINTS" id="PR00598">
    <property type="entry name" value="HTHMARR"/>
</dbReference>
<dbReference type="SUPFAM" id="SSF46785">
    <property type="entry name" value="Winged helix' DNA-binding domain"/>
    <property type="match status" value="1"/>
</dbReference>
<dbReference type="SMART" id="SM00347">
    <property type="entry name" value="HTH_MARR"/>
    <property type="match status" value="1"/>
</dbReference>
<proteinExistence type="predicted"/>
<sequence length="157" mass="17774">MQQMGDDQSGSETGRTLILDELLGYALRRAQLKVFKDFEEAMREYAIRPAQFSALVVVEEMPGVTQSELAQRLAIDPPRVVNLVHDLEKRGYAVRVRCKRDRRSHGIFLTKPGEALVTTLKRLSVESDARASVGLSEDERAHLLRLLRKIYDTPEAP</sequence>
<dbReference type="InterPro" id="IPR036388">
    <property type="entry name" value="WH-like_DNA-bd_sf"/>
</dbReference>
<evidence type="ECO:0000259" key="1">
    <source>
        <dbReference type="PROSITE" id="PS50995"/>
    </source>
</evidence>
<dbReference type="PANTHER" id="PTHR33164">
    <property type="entry name" value="TRANSCRIPTIONAL REGULATOR, MARR FAMILY"/>
    <property type="match status" value="1"/>
</dbReference>
<dbReference type="PROSITE" id="PS50995">
    <property type="entry name" value="HTH_MARR_2"/>
    <property type="match status" value="1"/>
</dbReference>
<name>A0ABU1GRX6_9GAMM</name>
<feature type="domain" description="HTH marR-type" evidence="1">
    <location>
        <begin position="20"/>
        <end position="152"/>
    </location>
</feature>
<accession>A0ABU1GRX6</accession>
<comment type="caution">
    <text evidence="2">The sequence shown here is derived from an EMBL/GenBank/DDBJ whole genome shotgun (WGS) entry which is preliminary data.</text>
</comment>
<evidence type="ECO:0000313" key="3">
    <source>
        <dbReference type="Proteomes" id="UP001269375"/>
    </source>
</evidence>